<name>A0ABM1JWH0_GEKJA</name>
<feature type="transmembrane region" description="Helical" evidence="7">
    <location>
        <begin position="345"/>
        <end position="367"/>
    </location>
</feature>
<organism evidence="8 9">
    <name type="scientific">Gekko japonicus</name>
    <name type="common">Schlegel's Japanese gecko</name>
    <dbReference type="NCBI Taxonomy" id="146911"/>
    <lineage>
        <taxon>Eukaryota</taxon>
        <taxon>Metazoa</taxon>
        <taxon>Chordata</taxon>
        <taxon>Craniata</taxon>
        <taxon>Vertebrata</taxon>
        <taxon>Euteleostomi</taxon>
        <taxon>Lepidosauria</taxon>
        <taxon>Squamata</taxon>
        <taxon>Bifurcata</taxon>
        <taxon>Gekkota</taxon>
        <taxon>Gekkonidae</taxon>
        <taxon>Gekkoninae</taxon>
        <taxon>Gekko</taxon>
    </lineage>
</organism>
<dbReference type="CDD" id="cd17313">
    <property type="entry name" value="MFS_SLC45_SUC"/>
    <property type="match status" value="1"/>
</dbReference>
<feature type="transmembrane region" description="Helical" evidence="7">
    <location>
        <begin position="125"/>
        <end position="142"/>
    </location>
</feature>
<keyword evidence="2" id="KW-0813">Transport</keyword>
<feature type="transmembrane region" description="Helical" evidence="7">
    <location>
        <begin position="162"/>
        <end position="180"/>
    </location>
</feature>
<feature type="transmembrane region" description="Helical" evidence="7">
    <location>
        <begin position="201"/>
        <end position="219"/>
    </location>
</feature>
<dbReference type="RefSeq" id="XP_015265807.1">
    <property type="nucleotide sequence ID" value="XM_015410321.1"/>
</dbReference>
<gene>
    <name evidence="9" type="primary">SLC45A2</name>
</gene>
<evidence type="ECO:0000313" key="8">
    <source>
        <dbReference type="Proteomes" id="UP000694871"/>
    </source>
</evidence>
<dbReference type="Proteomes" id="UP000694871">
    <property type="component" value="Unplaced"/>
</dbReference>
<feature type="transmembrane region" description="Helical" evidence="7">
    <location>
        <begin position="419"/>
        <end position="438"/>
    </location>
</feature>
<evidence type="ECO:0000256" key="6">
    <source>
        <dbReference type="SAM" id="MobiDB-lite"/>
    </source>
</evidence>
<feature type="region of interest" description="Disordered" evidence="6">
    <location>
        <begin position="1"/>
        <end position="32"/>
    </location>
</feature>
<evidence type="ECO:0000313" key="9">
    <source>
        <dbReference type="RefSeq" id="XP_015265807.1"/>
    </source>
</evidence>
<evidence type="ECO:0000256" key="4">
    <source>
        <dbReference type="ARBA" id="ARBA00022989"/>
    </source>
</evidence>
<feature type="transmembrane region" description="Helical" evidence="7">
    <location>
        <begin position="444"/>
        <end position="467"/>
    </location>
</feature>
<dbReference type="PANTHER" id="PTHR19432:SF34">
    <property type="entry name" value="MEMBRANE-ASSOCIATED TRANSPORTER PROTEIN"/>
    <property type="match status" value="1"/>
</dbReference>
<dbReference type="Gene3D" id="1.20.1250.20">
    <property type="entry name" value="MFS general substrate transporter like domains"/>
    <property type="match status" value="2"/>
</dbReference>
<comment type="subcellular location">
    <subcellularLocation>
        <location evidence="1">Membrane</location>
        <topology evidence="1">Multi-pass membrane protein</topology>
    </subcellularLocation>
</comment>
<keyword evidence="5 7" id="KW-0472">Membrane</keyword>
<sequence>MTLTEQDFGGLLPQPSELGMASMESSDGKEETMLQSVAGGDTFGPVEPPKKPTGRLVMHSMAMFGREFCYAVEAAFVTPVLLSVGLPRSLYSLVWLISPILGFVLQPVVGSASDHCTSSWGKRRPYILALGVMMLVGMALYLNGDTVVSALITDRGRRRTWAIVVTMLGVVLFDFAADFIDGPIKAYLFDVCSHQDKEKGLHYHALLTGLGGALGYLTGAIDWGHTVLGKYLGSEFQVMFFYAALVFLICLTVHLCSIPEASLAIISVESKHLLNAAKPYQYGSIGAVKDGYFKKGYTEIQTLSQQGTLSEKQEAQVESHVTIKALLKALLSMPSHYRCLCMSHLMGWTAFLSNMLFFTDFMGQIVFNGDPYAPHNSTAYLTYERGVEMGCWGMCINAISSSLYSYLQKALLPYIGLKGLYFIGYLLFGLGTGFIGLFPKIYSTLALCSLFGVMSSTLYTVPFNLIAEYHREEENQSEASEGSRGKGIDCAALTCMVQLAQIIVGVGLGFLVSAAGSVVVVVIFASAIALFGCCFVAFFVRYVEESNK</sequence>
<feature type="transmembrane region" description="Helical" evidence="7">
    <location>
        <begin position="68"/>
        <end position="86"/>
    </location>
</feature>
<dbReference type="PANTHER" id="PTHR19432">
    <property type="entry name" value="SUGAR TRANSPORTER"/>
    <property type="match status" value="1"/>
</dbReference>
<accession>A0ABM1JWH0</accession>
<reference evidence="9" key="1">
    <citation type="submission" date="2025-08" db="UniProtKB">
        <authorList>
            <consortium name="RefSeq"/>
        </authorList>
    </citation>
    <scope>IDENTIFICATION</scope>
</reference>
<feature type="transmembrane region" description="Helical" evidence="7">
    <location>
        <begin position="239"/>
        <end position="258"/>
    </location>
</feature>
<protein>
    <submittedName>
        <fullName evidence="9">Membrane-associated transporter protein</fullName>
    </submittedName>
</protein>
<dbReference type="GeneID" id="107109649"/>
<feature type="transmembrane region" description="Helical" evidence="7">
    <location>
        <begin position="92"/>
        <end position="113"/>
    </location>
</feature>
<feature type="transmembrane region" description="Helical" evidence="7">
    <location>
        <begin position="488"/>
        <end position="512"/>
    </location>
</feature>
<evidence type="ECO:0000256" key="5">
    <source>
        <dbReference type="ARBA" id="ARBA00023136"/>
    </source>
</evidence>
<keyword evidence="8" id="KW-1185">Reference proteome</keyword>
<dbReference type="SUPFAM" id="SSF103473">
    <property type="entry name" value="MFS general substrate transporter"/>
    <property type="match status" value="1"/>
</dbReference>
<keyword evidence="3 7" id="KW-0812">Transmembrane</keyword>
<proteinExistence type="predicted"/>
<evidence type="ECO:0000256" key="7">
    <source>
        <dbReference type="SAM" id="Phobius"/>
    </source>
</evidence>
<evidence type="ECO:0000256" key="2">
    <source>
        <dbReference type="ARBA" id="ARBA00022448"/>
    </source>
</evidence>
<feature type="transmembrane region" description="Helical" evidence="7">
    <location>
        <begin position="518"/>
        <end position="540"/>
    </location>
</feature>
<keyword evidence="4 7" id="KW-1133">Transmembrane helix</keyword>
<evidence type="ECO:0000256" key="1">
    <source>
        <dbReference type="ARBA" id="ARBA00004141"/>
    </source>
</evidence>
<evidence type="ECO:0000256" key="3">
    <source>
        <dbReference type="ARBA" id="ARBA00022692"/>
    </source>
</evidence>
<dbReference type="InterPro" id="IPR036259">
    <property type="entry name" value="MFS_trans_sf"/>
</dbReference>